<dbReference type="GO" id="GO:0043683">
    <property type="term" value="P:type IV pilus assembly"/>
    <property type="evidence" value="ECO:0007669"/>
    <property type="project" value="InterPro"/>
</dbReference>
<feature type="region of interest" description="Disordered" evidence="1">
    <location>
        <begin position="303"/>
        <end position="339"/>
    </location>
</feature>
<gene>
    <name evidence="3" type="ORF">DZC75_00785</name>
</gene>
<keyword evidence="2" id="KW-1133">Transmembrane helix</keyword>
<evidence type="ECO:0000313" key="4">
    <source>
        <dbReference type="Proteomes" id="UP000258127"/>
    </source>
</evidence>
<feature type="compositionally biased region" description="Polar residues" evidence="1">
    <location>
        <begin position="303"/>
        <end position="313"/>
    </location>
</feature>
<keyword evidence="2" id="KW-0812">Transmembrane</keyword>
<dbReference type="InterPro" id="IPR007446">
    <property type="entry name" value="PilP"/>
</dbReference>
<dbReference type="EMBL" id="CP031641">
    <property type="protein sequence ID" value="AXO86612.1"/>
    <property type="molecule type" value="Genomic_DNA"/>
</dbReference>
<feature type="transmembrane region" description="Helical" evidence="2">
    <location>
        <begin position="21"/>
        <end position="38"/>
    </location>
</feature>
<keyword evidence="2" id="KW-0472">Membrane</keyword>
<reference evidence="3 4" key="1">
    <citation type="submission" date="2018-08" db="EMBL/GenBank/DDBJ databases">
        <authorList>
            <person name="Lee Y."/>
            <person name="Kakembo D."/>
        </authorList>
    </citation>
    <scope>NUCLEOTIDE SEQUENCE [LARGE SCALE GENOMIC DNA]</scope>
    <source>
        <strain evidence="3 4">JBCS1880</strain>
    </source>
</reference>
<keyword evidence="4" id="KW-1185">Reference proteome</keyword>
<accession>A0AAI8P9S4</accession>
<dbReference type="Gene3D" id="3.30.70.60">
    <property type="match status" value="1"/>
</dbReference>
<evidence type="ECO:0000313" key="3">
    <source>
        <dbReference type="EMBL" id="AXO86612.1"/>
    </source>
</evidence>
<dbReference type="Gene3D" id="2.30.30.830">
    <property type="match status" value="1"/>
</dbReference>
<dbReference type="InterPro" id="IPR007445">
    <property type="entry name" value="PilO"/>
</dbReference>
<dbReference type="Pfam" id="PF04351">
    <property type="entry name" value="PilP"/>
    <property type="match status" value="1"/>
</dbReference>
<sequence length="339" mass="37189">MRWSVLSRWQDDAARSPVSRAATVGLGVLLVLAGGYWLRVHDTRAAYRQGSLLEAQQMQALQARQSLAEGLVPAEAALIQEQHTLQEARWRLSGGASMSDLLDQLALTGRSHGLLFEQLDIGQEVQAVGYRQIPLQMQVSGSYAGLRAWLDEWLQQVRLLQVVRAQLEPATGRPGLLHLHLQVHALEAGEELPAPASLADEPARQRVTAPLLDPFAPWSTRRRAQEGLIGVPLEQLEMVGSLSRAGSTHALVRWAGRVYRVAEGDHLGREEGEVVKVDPDQVEIRERLFNDAAWQERSSYLTLSRGSSAGSTDDWTKRGDRSVGALGVDAGTGDDGLQR</sequence>
<dbReference type="InterPro" id="IPR014717">
    <property type="entry name" value="Transl_elong_EF1B/ribsomal_bS6"/>
</dbReference>
<dbReference type="GO" id="GO:0043107">
    <property type="term" value="P:type IV pilus-dependent motility"/>
    <property type="evidence" value="ECO:0007669"/>
    <property type="project" value="InterPro"/>
</dbReference>
<evidence type="ECO:0000256" key="1">
    <source>
        <dbReference type="SAM" id="MobiDB-lite"/>
    </source>
</evidence>
<dbReference type="Proteomes" id="UP000258127">
    <property type="component" value="Chromosome"/>
</dbReference>
<dbReference type="AlphaFoldDB" id="A0AAI8P9S4"/>
<evidence type="ECO:0000256" key="2">
    <source>
        <dbReference type="SAM" id="Phobius"/>
    </source>
</evidence>
<dbReference type="Pfam" id="PF04350">
    <property type="entry name" value="PilO"/>
    <property type="match status" value="1"/>
</dbReference>
<name>A0AAI8P9S4_9PSED</name>
<organism evidence="3 4">
    <name type="scientific">Pseudomonas parafulva</name>
    <dbReference type="NCBI Taxonomy" id="157782"/>
    <lineage>
        <taxon>Bacteria</taxon>
        <taxon>Pseudomonadati</taxon>
        <taxon>Pseudomonadota</taxon>
        <taxon>Gammaproteobacteria</taxon>
        <taxon>Pseudomonadales</taxon>
        <taxon>Pseudomonadaceae</taxon>
        <taxon>Pseudomonas</taxon>
    </lineage>
</organism>
<protein>
    <submittedName>
        <fullName evidence="3">Type IV pili biogenesis protein</fullName>
    </submittedName>
</protein>
<proteinExistence type="predicted"/>